<protein>
    <submittedName>
        <fullName evidence="3">Uncharacterized protein</fullName>
    </submittedName>
</protein>
<sequence>MEVSDSKPLIFLEYYCSKLAKSFSIISDDKSNCFLNVYIPMASNNESILYGLIAWGGKFLNDSLADKYLDKAINLLEKQYNNFSKIEKKNLLITMACSMILMDIEITTGDVKRWSKFINICKKLIEISGGIKNLIETIEGKFLISNFFYSDILSSITNENGTMLPIEDYNIMFNRIYENFIEEGEELADPIQSCLKPLFLIMGEIINFSTQINQFLYEGYDIKRRIDNNLDDNNLDDNGFDDKLEENLTLFELFQMTLKLFLKTSLKKHAAILPEIQYLLLKINQLVDILIGSSVKGVLCFPMIIAGINSVLEQDRLEMIKRFDFLINIYNVGNFKRAKEIVKESWKLNPNGEICLNWYDVANKFNWHLNLG</sequence>
<dbReference type="GO" id="GO:0000976">
    <property type="term" value="F:transcription cis-regulatory region binding"/>
    <property type="evidence" value="ECO:0007669"/>
    <property type="project" value="TreeGrafter"/>
</dbReference>
<evidence type="ECO:0000256" key="1">
    <source>
        <dbReference type="ARBA" id="ARBA00004123"/>
    </source>
</evidence>
<dbReference type="PANTHER" id="PTHR37534">
    <property type="entry name" value="TRANSCRIPTIONAL ACTIVATOR PROTEIN UGA3"/>
    <property type="match status" value="1"/>
</dbReference>
<reference evidence="4" key="1">
    <citation type="submission" date="2016-05" db="EMBL/GenBank/DDBJ databases">
        <title>Comparative genomics of biotechnologically important yeasts.</title>
        <authorList>
            <consortium name="DOE Joint Genome Institute"/>
            <person name="Riley R."/>
            <person name="Haridas S."/>
            <person name="Wolfe K.H."/>
            <person name="Lopes M.R."/>
            <person name="Hittinger C.T."/>
            <person name="Goker M."/>
            <person name="Salamov A."/>
            <person name="Wisecaver J."/>
            <person name="Long T.M."/>
            <person name="Aerts A.L."/>
            <person name="Barry K."/>
            <person name="Choi C."/>
            <person name="Clum A."/>
            <person name="Coughlan A.Y."/>
            <person name="Deshpande S."/>
            <person name="Douglass A.P."/>
            <person name="Hanson S.J."/>
            <person name="Klenk H.-P."/>
            <person name="Labutti K."/>
            <person name="Lapidus A."/>
            <person name="Lindquist E."/>
            <person name="Lipzen A."/>
            <person name="Meier-Kolthoff J.P."/>
            <person name="Ohm R.A."/>
            <person name="Otillar R.P."/>
            <person name="Pangilinan J."/>
            <person name="Peng Y."/>
            <person name="Rokas A."/>
            <person name="Rosa C.A."/>
            <person name="Scheuner C."/>
            <person name="Sibirny A.A."/>
            <person name="Slot J.C."/>
            <person name="Stielow J.B."/>
            <person name="Sun H."/>
            <person name="Kurtzman C.P."/>
            <person name="Blackwell M."/>
            <person name="Grigoriev I.V."/>
            <person name="Jeffries T.W."/>
        </authorList>
    </citation>
    <scope>NUCLEOTIDE SEQUENCE [LARGE SCALE GENOMIC DNA]</scope>
    <source>
        <strain evidence="4">DSM 1968</strain>
    </source>
</reference>
<name>A0A1D2VEB2_9ASCO</name>
<dbReference type="InterPro" id="IPR021858">
    <property type="entry name" value="Fun_TF"/>
</dbReference>
<dbReference type="RefSeq" id="XP_020046229.1">
    <property type="nucleotide sequence ID" value="XM_020190728.1"/>
</dbReference>
<organism evidence="3 4">
    <name type="scientific">Ascoidea rubescens DSM 1968</name>
    <dbReference type="NCBI Taxonomy" id="1344418"/>
    <lineage>
        <taxon>Eukaryota</taxon>
        <taxon>Fungi</taxon>
        <taxon>Dikarya</taxon>
        <taxon>Ascomycota</taxon>
        <taxon>Saccharomycotina</taxon>
        <taxon>Saccharomycetes</taxon>
        <taxon>Ascoideaceae</taxon>
        <taxon>Ascoidea</taxon>
    </lineage>
</organism>
<dbReference type="OrthoDB" id="5419315at2759"/>
<evidence type="ECO:0000256" key="2">
    <source>
        <dbReference type="ARBA" id="ARBA00023242"/>
    </source>
</evidence>
<dbReference type="GeneID" id="30964364"/>
<dbReference type="Pfam" id="PF11951">
    <property type="entry name" value="Fungal_trans_2"/>
    <property type="match status" value="1"/>
</dbReference>
<keyword evidence="4" id="KW-1185">Reference proteome</keyword>
<dbReference type="GO" id="GO:0003700">
    <property type="term" value="F:DNA-binding transcription factor activity"/>
    <property type="evidence" value="ECO:0007669"/>
    <property type="project" value="TreeGrafter"/>
</dbReference>
<evidence type="ECO:0000313" key="3">
    <source>
        <dbReference type="EMBL" id="ODV59922.1"/>
    </source>
</evidence>
<proteinExistence type="predicted"/>
<dbReference type="GO" id="GO:0045944">
    <property type="term" value="P:positive regulation of transcription by RNA polymerase II"/>
    <property type="evidence" value="ECO:0007669"/>
    <property type="project" value="TreeGrafter"/>
</dbReference>
<dbReference type="AlphaFoldDB" id="A0A1D2VEB2"/>
<dbReference type="GO" id="GO:0005634">
    <property type="term" value="C:nucleus"/>
    <property type="evidence" value="ECO:0007669"/>
    <property type="project" value="UniProtKB-SubCell"/>
</dbReference>
<dbReference type="EMBL" id="KV454484">
    <property type="protein sequence ID" value="ODV59922.1"/>
    <property type="molecule type" value="Genomic_DNA"/>
</dbReference>
<evidence type="ECO:0000313" key="4">
    <source>
        <dbReference type="Proteomes" id="UP000095038"/>
    </source>
</evidence>
<dbReference type="Proteomes" id="UP000095038">
    <property type="component" value="Unassembled WGS sequence"/>
</dbReference>
<accession>A0A1D2VEB2</accession>
<dbReference type="InParanoid" id="A0A1D2VEB2"/>
<comment type="subcellular location">
    <subcellularLocation>
        <location evidence="1">Nucleus</location>
    </subcellularLocation>
</comment>
<keyword evidence="2" id="KW-0539">Nucleus</keyword>
<dbReference type="PANTHER" id="PTHR37534:SF7">
    <property type="entry name" value="TRANSCRIPTIONAL ACTIVATOR PROTEIN UGA3"/>
    <property type="match status" value="1"/>
</dbReference>
<gene>
    <name evidence="3" type="ORF">ASCRUDRAFT_36949</name>
</gene>